<sequence length="102" mass="11660">MVAAVCWVPVLCLASHGRHSRHEHHHHHHRRCCVLHKSDRVPRPQSRSRCGSRVRPGAGERESGVYFIIKRPLTSDHEHRLPLACCGEILLEVLIIIALFRA</sequence>
<dbReference type="EMBL" id="GGFM01010877">
    <property type="protein sequence ID" value="MBW31628.1"/>
    <property type="molecule type" value="Transcribed_RNA"/>
</dbReference>
<proteinExistence type="predicted"/>
<accession>A0A2M3ZTD7</accession>
<organism evidence="1">
    <name type="scientific">Anopheles braziliensis</name>
    <dbReference type="NCBI Taxonomy" id="58242"/>
    <lineage>
        <taxon>Eukaryota</taxon>
        <taxon>Metazoa</taxon>
        <taxon>Ecdysozoa</taxon>
        <taxon>Arthropoda</taxon>
        <taxon>Hexapoda</taxon>
        <taxon>Insecta</taxon>
        <taxon>Pterygota</taxon>
        <taxon>Neoptera</taxon>
        <taxon>Endopterygota</taxon>
        <taxon>Diptera</taxon>
        <taxon>Nematocera</taxon>
        <taxon>Culicoidea</taxon>
        <taxon>Culicidae</taxon>
        <taxon>Anophelinae</taxon>
        <taxon>Anopheles</taxon>
    </lineage>
</organism>
<name>A0A2M3ZTD7_9DIPT</name>
<protein>
    <submittedName>
        <fullName evidence="1">Putative secreted peptide</fullName>
    </submittedName>
</protein>
<dbReference type="AlphaFoldDB" id="A0A2M3ZTD7"/>
<evidence type="ECO:0000313" key="1">
    <source>
        <dbReference type="EMBL" id="MBW31628.1"/>
    </source>
</evidence>
<reference evidence="1" key="1">
    <citation type="submission" date="2018-01" db="EMBL/GenBank/DDBJ databases">
        <title>An insight into the sialome of Amazonian anophelines.</title>
        <authorList>
            <person name="Ribeiro J.M."/>
            <person name="Scarpassa V."/>
            <person name="Calvo E."/>
        </authorList>
    </citation>
    <scope>NUCLEOTIDE SEQUENCE</scope>
    <source>
        <tissue evidence="1">Salivary glands</tissue>
    </source>
</reference>